<gene>
    <name evidence="2" type="ORF">BGZ80_006915</name>
</gene>
<sequence length="699" mass="79997">MGFHGFASNETEELRRRKSENPAIAGHATPQGNAANRPGNVNPPFAQIHHLSASEKDQLLLEHRKSPSELYDGRYSKRSSNDPTDMVIQPLPSRDSRSGVQWFSQINTPVNSSTGQMPSTPVGSQGELGEGGDSVNVLPPILGRHDRYDDDAEQRHDRLPRPRSHSSNVHPLSQPSSSQFDHLGQPLWPLSDDSTARNRIQFEPTLSPRLERHLEERFYPIQKGEVLDVIDRMDTREFLGLKAQVAESFANDQFRNPEFLSNMTAVLCVIRAPHPAWKNPDARRSSSDNGTATSKRSLKDMDVDRIGDSQRGNGSTHADSMDVDDRQTPVNNQDHSIDRKLHNVEQPCRYALDIDMDSYSRDPEPDLRALEGLTINSLFPTKSFVAGFEPVMEKQKQGENEEGNDADEDETQRSLRGYPSNARLGRFYLPERAFRTPESLAVQPDPNGPWICCQFEEYRGISIWVLESVLEKYHELARKHKMALTLVGAPVYHRIATYDHDEWEIHTGELYDVKVKESMLFPDMIQQVWKDIHRRYYQQQQQHQQYQHQHHHHQQQLPLNLSSMQQQGGYQPPNQVTTYEEYQKSQVRGDHSYPHGYSHPKSRSLSSTGLDYYCYNDYRHQQQNMHREDLSSAPSSPTSPPHDDFQEDSQTNESATSTPQQQDLFLNTNANMHRRISIAELCNPMQSLATERERHSQSS</sequence>
<feature type="compositionally biased region" description="Polar residues" evidence="1">
    <location>
        <begin position="165"/>
        <end position="180"/>
    </location>
</feature>
<dbReference type="AlphaFoldDB" id="A0A9P6T1X9"/>
<dbReference type="EMBL" id="JAAAID010000345">
    <property type="protein sequence ID" value="KAG0018642.1"/>
    <property type="molecule type" value="Genomic_DNA"/>
</dbReference>
<feature type="region of interest" description="Disordered" evidence="1">
    <location>
        <begin position="623"/>
        <end position="662"/>
    </location>
</feature>
<protein>
    <submittedName>
        <fullName evidence="2">Uncharacterized protein</fullName>
    </submittedName>
</protein>
<organism evidence="2 3">
    <name type="scientific">Entomortierella chlamydospora</name>
    <dbReference type="NCBI Taxonomy" id="101097"/>
    <lineage>
        <taxon>Eukaryota</taxon>
        <taxon>Fungi</taxon>
        <taxon>Fungi incertae sedis</taxon>
        <taxon>Mucoromycota</taxon>
        <taxon>Mortierellomycotina</taxon>
        <taxon>Mortierellomycetes</taxon>
        <taxon>Mortierellales</taxon>
        <taxon>Mortierellaceae</taxon>
        <taxon>Entomortierella</taxon>
    </lineage>
</organism>
<evidence type="ECO:0000313" key="3">
    <source>
        <dbReference type="Proteomes" id="UP000703661"/>
    </source>
</evidence>
<proteinExistence type="predicted"/>
<keyword evidence="3" id="KW-1185">Reference proteome</keyword>
<evidence type="ECO:0000256" key="1">
    <source>
        <dbReference type="SAM" id="MobiDB-lite"/>
    </source>
</evidence>
<name>A0A9P6T1X9_9FUNG</name>
<comment type="caution">
    <text evidence="2">The sequence shown here is derived from an EMBL/GenBank/DDBJ whole genome shotgun (WGS) entry which is preliminary data.</text>
</comment>
<dbReference type="Proteomes" id="UP000703661">
    <property type="component" value="Unassembled WGS sequence"/>
</dbReference>
<feature type="compositionally biased region" description="Basic and acidic residues" evidence="1">
    <location>
        <begin position="143"/>
        <end position="160"/>
    </location>
</feature>
<feature type="region of interest" description="Disordered" evidence="1">
    <location>
        <begin position="277"/>
        <end position="342"/>
    </location>
</feature>
<feature type="compositionally biased region" description="Polar residues" evidence="1">
    <location>
        <begin position="98"/>
        <end position="123"/>
    </location>
</feature>
<reference evidence="2" key="1">
    <citation type="journal article" date="2020" name="Fungal Divers.">
        <title>Resolving the Mortierellaceae phylogeny through synthesis of multi-gene phylogenetics and phylogenomics.</title>
        <authorList>
            <person name="Vandepol N."/>
            <person name="Liber J."/>
            <person name="Desiro A."/>
            <person name="Na H."/>
            <person name="Kennedy M."/>
            <person name="Barry K."/>
            <person name="Grigoriev I.V."/>
            <person name="Miller A.N."/>
            <person name="O'Donnell K."/>
            <person name="Stajich J.E."/>
            <person name="Bonito G."/>
        </authorList>
    </citation>
    <scope>NUCLEOTIDE SEQUENCE</scope>
    <source>
        <strain evidence="2">NRRL 2769</strain>
    </source>
</reference>
<feature type="compositionally biased region" description="Acidic residues" evidence="1">
    <location>
        <begin position="400"/>
        <end position="410"/>
    </location>
</feature>
<feature type="compositionally biased region" description="Basic and acidic residues" evidence="1">
    <location>
        <begin position="52"/>
        <end position="75"/>
    </location>
</feature>
<accession>A0A9P6T1X9</accession>
<feature type="region of interest" description="Disordered" evidence="1">
    <location>
        <begin position="394"/>
        <end position="416"/>
    </location>
</feature>
<evidence type="ECO:0000313" key="2">
    <source>
        <dbReference type="EMBL" id="KAG0018642.1"/>
    </source>
</evidence>
<feature type="compositionally biased region" description="Basic and acidic residues" evidence="1">
    <location>
        <begin position="297"/>
        <end position="308"/>
    </location>
</feature>
<feature type="compositionally biased region" description="Basic and acidic residues" evidence="1">
    <location>
        <begin position="581"/>
        <end position="593"/>
    </location>
</feature>
<feature type="region of interest" description="Disordered" evidence="1">
    <location>
        <begin position="1"/>
        <end position="195"/>
    </location>
</feature>
<feature type="region of interest" description="Disordered" evidence="1">
    <location>
        <begin position="581"/>
        <end position="605"/>
    </location>
</feature>
<feature type="compositionally biased region" description="Polar residues" evidence="1">
    <location>
        <begin position="648"/>
        <end position="662"/>
    </location>
</feature>